<protein>
    <submittedName>
        <fullName evidence="2">Uncharacterized protein</fullName>
    </submittedName>
</protein>
<reference evidence="2 3" key="1">
    <citation type="submission" date="2020-08" db="EMBL/GenBank/DDBJ databases">
        <title>Genomic Encyclopedia of Type Strains, Phase IV (KMG-IV): sequencing the most valuable type-strain genomes for metagenomic binning, comparative biology and taxonomic classification.</title>
        <authorList>
            <person name="Goeker M."/>
        </authorList>
    </citation>
    <scope>NUCLEOTIDE SEQUENCE [LARGE SCALE GENOMIC DNA]</scope>
    <source>
        <strain evidence="2 3">DSM 15867</strain>
    </source>
</reference>
<dbReference type="EMBL" id="JACHNY010000001">
    <property type="protein sequence ID" value="MBB4616510.1"/>
    <property type="molecule type" value="Genomic_DNA"/>
</dbReference>
<name>A0A7W7AGC0_9SPHN</name>
<dbReference type="Proteomes" id="UP000574769">
    <property type="component" value="Unassembled WGS sequence"/>
</dbReference>
<feature type="compositionally biased region" description="Low complexity" evidence="1">
    <location>
        <begin position="58"/>
        <end position="68"/>
    </location>
</feature>
<proteinExistence type="predicted"/>
<dbReference type="AlphaFoldDB" id="A0A7W7AGC0"/>
<dbReference type="RefSeq" id="WP_184112280.1">
    <property type="nucleotide sequence ID" value="NZ_JACHNY010000001.1"/>
</dbReference>
<organism evidence="2 3">
    <name type="scientific">Sphingomonas abaci</name>
    <dbReference type="NCBI Taxonomy" id="237611"/>
    <lineage>
        <taxon>Bacteria</taxon>
        <taxon>Pseudomonadati</taxon>
        <taxon>Pseudomonadota</taxon>
        <taxon>Alphaproteobacteria</taxon>
        <taxon>Sphingomonadales</taxon>
        <taxon>Sphingomonadaceae</taxon>
        <taxon>Sphingomonas</taxon>
    </lineage>
</organism>
<evidence type="ECO:0000313" key="3">
    <source>
        <dbReference type="Proteomes" id="UP000574769"/>
    </source>
</evidence>
<feature type="region of interest" description="Disordered" evidence="1">
    <location>
        <begin position="47"/>
        <end position="68"/>
    </location>
</feature>
<sequence>MAEKIVAIGLLTQRDLDVLGTGFKRVFPVEQDDSFADLIDRLDAIGAPGGASGGGSGTSASGAPKQGR</sequence>
<keyword evidence="3" id="KW-1185">Reference proteome</keyword>
<feature type="compositionally biased region" description="Gly residues" evidence="1">
    <location>
        <begin position="47"/>
        <end position="57"/>
    </location>
</feature>
<accession>A0A7W7AGC0</accession>
<evidence type="ECO:0000256" key="1">
    <source>
        <dbReference type="SAM" id="MobiDB-lite"/>
    </source>
</evidence>
<evidence type="ECO:0000313" key="2">
    <source>
        <dbReference type="EMBL" id="MBB4616510.1"/>
    </source>
</evidence>
<comment type="caution">
    <text evidence="2">The sequence shown here is derived from an EMBL/GenBank/DDBJ whole genome shotgun (WGS) entry which is preliminary data.</text>
</comment>
<gene>
    <name evidence="2" type="ORF">GGQ96_000616</name>
</gene>